<dbReference type="Proteomes" id="UP000015525">
    <property type="component" value="Unassembled WGS sequence"/>
</dbReference>
<sequence length="485" mass="52365">MIFEHRRGFLGASLAFAAAATAGLSIASPAQQEMAGPAAKVEGLITGGNGRIFAASAVDLKPYGYTEQEYLISGKAHAFQPAPGTSLTADGRWTFVPAGPDQPYRTRMIVRRPPAAKFNGTVVIEFMQEYFSREADTNFRWNAETFLRNGFGWVGVSLHREGVNGPPPGVEFANYTGSNQSIKIPLGPALTKWDPARYGSLSIPDSEMSYDILSQVARAVGPDRPRTGVDPFQGLKVRHVMAVGDTIAGARLTTYINGVQQSARAINGFVIKDAMNPLRLGGTEQMKEAQLRTDVNVPVIQFWAAGPLHVPLAEGPMLRVWNAAGSGHTTGPYMQRVAKTSARDLPGALSNDTQPCAADFANNFPVQYISGSAIMWVHRWMNGGPPAPHFPPVEAGKEDEHGNMAGGIRTPWVDVPIARYDIGGTCLGTAGRTFWFDKAKLKSLYGTPGNYLRKFTESARKAEREGILQKADADAAIRDAAKVTF</sequence>
<feature type="chain" id="PRO_5004564179" description="Alpha/beta hydrolase domain-containing protein" evidence="1">
    <location>
        <begin position="28"/>
        <end position="485"/>
    </location>
</feature>
<dbReference type="RefSeq" id="WP_021238325.1">
    <property type="nucleotide sequence ID" value="NZ_ATHO01000087.1"/>
</dbReference>
<protein>
    <recommendedName>
        <fullName evidence="2">Alpha/beta hydrolase domain-containing protein</fullName>
    </recommendedName>
</protein>
<keyword evidence="4" id="KW-1185">Reference proteome</keyword>
<feature type="domain" description="Alpha/beta hydrolase" evidence="2">
    <location>
        <begin position="45"/>
        <end position="477"/>
    </location>
</feature>
<keyword evidence="1" id="KW-0732">Signal</keyword>
<accession>T0I5T5</accession>
<dbReference type="PATRIC" id="fig|1329909.3.peg.1990"/>
<name>T0I5T5_9SPHN</name>
<dbReference type="Pfam" id="PF20091">
    <property type="entry name" value="Abhydrolase_10"/>
    <property type="match status" value="1"/>
</dbReference>
<evidence type="ECO:0000256" key="1">
    <source>
        <dbReference type="SAM" id="SignalP"/>
    </source>
</evidence>
<comment type="caution">
    <text evidence="3">The sequence shown here is derived from an EMBL/GenBank/DDBJ whole genome shotgun (WGS) entry which is preliminary data.</text>
</comment>
<dbReference type="InterPro" id="IPR045394">
    <property type="entry name" value="Abhydrolase_dom"/>
</dbReference>
<organism evidence="3 4">
    <name type="scientific">Sphingobium quisquiliarum P25</name>
    <dbReference type="NCBI Taxonomy" id="1329909"/>
    <lineage>
        <taxon>Bacteria</taxon>
        <taxon>Pseudomonadati</taxon>
        <taxon>Pseudomonadota</taxon>
        <taxon>Alphaproteobacteria</taxon>
        <taxon>Sphingomonadales</taxon>
        <taxon>Sphingomonadaceae</taxon>
        <taxon>Sphingobium</taxon>
    </lineage>
</organism>
<dbReference type="PROSITE" id="PS51318">
    <property type="entry name" value="TAT"/>
    <property type="match status" value="1"/>
</dbReference>
<dbReference type="AlphaFoldDB" id="T0I5T5"/>
<proteinExistence type="predicted"/>
<feature type="signal peptide" evidence="1">
    <location>
        <begin position="1"/>
        <end position="27"/>
    </location>
</feature>
<evidence type="ECO:0000313" key="4">
    <source>
        <dbReference type="Proteomes" id="UP000015525"/>
    </source>
</evidence>
<gene>
    <name evidence="3" type="ORF">L288_10325</name>
</gene>
<dbReference type="EMBL" id="ATHO01000087">
    <property type="protein sequence ID" value="EQB07025.1"/>
    <property type="molecule type" value="Genomic_DNA"/>
</dbReference>
<evidence type="ECO:0000313" key="3">
    <source>
        <dbReference type="EMBL" id="EQB07025.1"/>
    </source>
</evidence>
<evidence type="ECO:0000259" key="2">
    <source>
        <dbReference type="Pfam" id="PF20091"/>
    </source>
</evidence>
<reference evidence="3 4" key="1">
    <citation type="journal article" date="2013" name="Genome Announc.">
        <title>Draft Genome Sequence of Sphingobium quisquiliarum Strain P25T, a Novel Hexachlorocyclohexane (HCH)-Degrading Bacterium Isolated from an HCH Dumpsite.</title>
        <authorList>
            <person name="Kumar Singh A."/>
            <person name="Sangwan N."/>
            <person name="Sharma A."/>
            <person name="Gupta V."/>
            <person name="Khurana J.P."/>
            <person name="Lal R."/>
        </authorList>
    </citation>
    <scope>NUCLEOTIDE SEQUENCE [LARGE SCALE GENOMIC DNA]</scope>
    <source>
        <strain evidence="3 4">P25</strain>
    </source>
</reference>
<dbReference type="InterPro" id="IPR006311">
    <property type="entry name" value="TAT_signal"/>
</dbReference>